<evidence type="ECO:0000313" key="3">
    <source>
        <dbReference type="Proteomes" id="UP001333110"/>
    </source>
</evidence>
<name>A0AAN7NES2_MYCAM</name>
<feature type="region of interest" description="Disordered" evidence="1">
    <location>
        <begin position="273"/>
        <end position="294"/>
    </location>
</feature>
<accession>A0AAN7NES2</accession>
<keyword evidence="3" id="KW-1185">Reference proteome</keyword>
<dbReference type="AlphaFoldDB" id="A0AAN7NES2"/>
<protein>
    <submittedName>
        <fullName evidence="2">Uncharacterized protein</fullName>
    </submittedName>
</protein>
<sequence length="328" mass="36436">MMGQRVPSASSQMIQNWEVVYQMSVLPFTGTWTGWRIKQRAISWFSKGKCEVLQLGRNNPMYQYMLRANLLETSSAGQDLGVLEDSKLTVSQQRTLTRQVANSILGCVGKSIAGRLRGGGPFSLFSSGDTTSGYKKDMDLLERVLHRATKTIKGLGHLSIRGIVPTDRTRGNGHKLTYIKFYLTQEHFFFFFFFFFFYCEGSQTLEQVAQRGCGVFLPGDTPNQTTSNNLPLPQRRLMISGLLYAKYCQEMEGSDPSLLLSTGEATPGVLAPVLGSPVQEGQGRTGESPARGRQDAEGLEHLCYEERLGELGLLSLGQSRLRGLNPRL</sequence>
<dbReference type="EMBL" id="JAUNZN010000003">
    <property type="protein sequence ID" value="KAK4825029.1"/>
    <property type="molecule type" value="Genomic_DNA"/>
</dbReference>
<proteinExistence type="predicted"/>
<evidence type="ECO:0000313" key="2">
    <source>
        <dbReference type="EMBL" id="KAK4825029.1"/>
    </source>
</evidence>
<organism evidence="2 3">
    <name type="scientific">Mycteria americana</name>
    <name type="common">Wood stork</name>
    <dbReference type="NCBI Taxonomy" id="33587"/>
    <lineage>
        <taxon>Eukaryota</taxon>
        <taxon>Metazoa</taxon>
        <taxon>Chordata</taxon>
        <taxon>Craniata</taxon>
        <taxon>Vertebrata</taxon>
        <taxon>Euteleostomi</taxon>
        <taxon>Archelosauria</taxon>
        <taxon>Archosauria</taxon>
        <taxon>Dinosauria</taxon>
        <taxon>Saurischia</taxon>
        <taxon>Theropoda</taxon>
        <taxon>Coelurosauria</taxon>
        <taxon>Aves</taxon>
        <taxon>Neognathae</taxon>
        <taxon>Neoaves</taxon>
        <taxon>Aequornithes</taxon>
        <taxon>Ciconiiformes</taxon>
        <taxon>Ciconiidae</taxon>
        <taxon>Mycteria</taxon>
    </lineage>
</organism>
<evidence type="ECO:0000256" key="1">
    <source>
        <dbReference type="SAM" id="MobiDB-lite"/>
    </source>
</evidence>
<comment type="caution">
    <text evidence="2">The sequence shown here is derived from an EMBL/GenBank/DDBJ whole genome shotgun (WGS) entry which is preliminary data.</text>
</comment>
<gene>
    <name evidence="2" type="ORF">QYF61_023033</name>
</gene>
<reference evidence="2 3" key="1">
    <citation type="journal article" date="2023" name="J. Hered.">
        <title>Chromosome-level genome of the wood stork (Mycteria americana) provides insight into avian chromosome evolution.</title>
        <authorList>
            <person name="Flamio R. Jr."/>
            <person name="Ramstad K.M."/>
        </authorList>
    </citation>
    <scope>NUCLEOTIDE SEQUENCE [LARGE SCALE GENOMIC DNA]</scope>
    <source>
        <strain evidence="2">JAX WOST 10</strain>
    </source>
</reference>
<dbReference type="Proteomes" id="UP001333110">
    <property type="component" value="Unassembled WGS sequence"/>
</dbReference>